<evidence type="ECO:0000313" key="2">
    <source>
        <dbReference type="Proteomes" id="UP001595840"/>
    </source>
</evidence>
<proteinExistence type="predicted"/>
<reference evidence="2" key="1">
    <citation type="journal article" date="2019" name="Int. J. Syst. Evol. Microbiol.">
        <title>The Global Catalogue of Microorganisms (GCM) 10K type strain sequencing project: providing services to taxonomists for standard genome sequencing and annotation.</title>
        <authorList>
            <consortium name="The Broad Institute Genomics Platform"/>
            <consortium name="The Broad Institute Genome Sequencing Center for Infectious Disease"/>
            <person name="Wu L."/>
            <person name="Ma J."/>
        </authorList>
    </citation>
    <scope>NUCLEOTIDE SEQUENCE [LARGE SCALE GENOMIC DNA]</scope>
    <source>
        <strain evidence="2">CECT 8570</strain>
    </source>
</reference>
<dbReference type="RefSeq" id="WP_290261740.1">
    <property type="nucleotide sequence ID" value="NZ_JAUFQG010000004.1"/>
</dbReference>
<accession>A0ABV8V8H5</accession>
<evidence type="ECO:0000313" key="1">
    <source>
        <dbReference type="EMBL" id="MFC4363746.1"/>
    </source>
</evidence>
<organism evidence="1 2">
    <name type="scientific">Simiduia curdlanivorans</name>
    <dbReference type="NCBI Taxonomy" id="1492769"/>
    <lineage>
        <taxon>Bacteria</taxon>
        <taxon>Pseudomonadati</taxon>
        <taxon>Pseudomonadota</taxon>
        <taxon>Gammaproteobacteria</taxon>
        <taxon>Cellvibrionales</taxon>
        <taxon>Cellvibrionaceae</taxon>
        <taxon>Simiduia</taxon>
    </lineage>
</organism>
<dbReference type="Proteomes" id="UP001595840">
    <property type="component" value="Unassembled WGS sequence"/>
</dbReference>
<protein>
    <submittedName>
        <fullName evidence="1">Uncharacterized protein</fullName>
    </submittedName>
</protein>
<keyword evidence="2" id="KW-1185">Reference proteome</keyword>
<name>A0ABV8V8H5_9GAMM</name>
<dbReference type="EMBL" id="JBHSCX010000020">
    <property type="protein sequence ID" value="MFC4363746.1"/>
    <property type="molecule type" value="Genomic_DNA"/>
</dbReference>
<gene>
    <name evidence="1" type="ORF">ACFOX3_15630</name>
</gene>
<sequence length="267" mass="30404">MNADARIERTLPRQTTQLDPSLALFAELIGLLQMHRGASLAALGGVESLHKHASSLHPQIDTLIAKISYQAIQTDPAQWSLITGEWENTRRHWRQDNALSNFEIHNFLIEQCHRMLWRYVESQASPTHKEVEEFLFRDIPMHIEGLGQLRGLSSYASAKNAEPTIVNTCKPRITQLSKQTHLTLVETQRQLIKLANQEDSASLMPALQARIRLSGQFLQCVQDQLNPRLDNAPQPEKIFHLGTLAIEANQRVWTDLATSCYKSYTRH</sequence>
<comment type="caution">
    <text evidence="1">The sequence shown here is derived from an EMBL/GenBank/DDBJ whole genome shotgun (WGS) entry which is preliminary data.</text>
</comment>